<reference evidence="4 5" key="1">
    <citation type="submission" date="2015-09" db="EMBL/GenBank/DDBJ databases">
        <authorList>
            <person name="Jackson K.R."/>
            <person name="Lunt B.L."/>
            <person name="Fisher J.N.B."/>
            <person name="Gardner A.V."/>
            <person name="Bailey M.E."/>
            <person name="Deus L.M."/>
            <person name="Earl A.S."/>
            <person name="Gibby P.D."/>
            <person name="Hartmann K.A."/>
            <person name="Liu J.E."/>
            <person name="Manci A.M."/>
            <person name="Nielsen D.A."/>
            <person name="Solomon M.B."/>
            <person name="Breakwell D.P."/>
            <person name="Burnett S.H."/>
            <person name="Grose J.H."/>
        </authorList>
    </citation>
    <scope>NUCLEOTIDE SEQUENCE [LARGE SCALE GENOMIC DNA]</scope>
    <source>
        <strain evidence="4 5">KCOM 1279</strain>
    </source>
</reference>
<feature type="domain" description="Zeta toxin" evidence="3">
    <location>
        <begin position="25"/>
        <end position="212"/>
    </location>
</feature>
<evidence type="ECO:0000256" key="1">
    <source>
        <dbReference type="ARBA" id="ARBA00022741"/>
    </source>
</evidence>
<evidence type="ECO:0000256" key="2">
    <source>
        <dbReference type="ARBA" id="ARBA00022840"/>
    </source>
</evidence>
<sequence length="300" mass="35509">MSNEKNYTDEEFEKAFQQILKFYKSRYSTQKNPKVFLLGGQPGAGKSGLENMINIKDEYVSISGDDYRKFHPLYDQLNKIYGKEASKYTQQWAGEMVEYLVKKAKKEKWNIILEGTLRTAELPIKEAKGFKENGYFVELYVVAVKPEKSYLGTLERYEEMIAKGRVPRMTPKEHHDLVVDNIIGNLETIYKSKIFDNIKIFDRENNLLYNYKESPDISPKNTLEKEFNREWKTEEIKEFKEKWENLIKMMENRKAPIEEISQLKIEKNQVLERISKIKEQIKENPWSKKIEKGKSRGFGR</sequence>
<dbReference type="Gene3D" id="3.40.50.300">
    <property type="entry name" value="P-loop containing nucleotide triphosphate hydrolases"/>
    <property type="match status" value="1"/>
</dbReference>
<dbReference type="EMBL" id="CP012713">
    <property type="protein sequence ID" value="ALF17311.1"/>
    <property type="molecule type" value="Genomic_DNA"/>
</dbReference>
<keyword evidence="2" id="KW-0067">ATP-binding</keyword>
<protein>
    <submittedName>
        <fullName evidence="4">Zeta-toxin</fullName>
    </submittedName>
</protein>
<name>A0A0M4REC9_9FUSO</name>
<dbReference type="RefSeq" id="WP_060675884.1">
    <property type="nucleotide sequence ID" value="NZ_CP012713.1"/>
</dbReference>
<dbReference type="GO" id="GO:0016301">
    <property type="term" value="F:kinase activity"/>
    <property type="evidence" value="ECO:0007669"/>
    <property type="project" value="InterPro"/>
</dbReference>
<keyword evidence="1" id="KW-0547">Nucleotide-binding</keyword>
<evidence type="ECO:0000313" key="4">
    <source>
        <dbReference type="EMBL" id="ALF17311.1"/>
    </source>
</evidence>
<proteinExistence type="predicted"/>
<gene>
    <name evidence="4" type="ORF">RN98_03665</name>
</gene>
<dbReference type="GO" id="GO:0005524">
    <property type="term" value="F:ATP binding"/>
    <property type="evidence" value="ECO:0007669"/>
    <property type="project" value="UniProtKB-KW"/>
</dbReference>
<dbReference type="InterPro" id="IPR010488">
    <property type="entry name" value="Zeta_toxin_domain"/>
</dbReference>
<dbReference type="Proteomes" id="UP000063147">
    <property type="component" value="Chromosome"/>
</dbReference>
<dbReference type="InterPro" id="IPR027417">
    <property type="entry name" value="P-loop_NTPase"/>
</dbReference>
<dbReference type="PATRIC" id="fig|76859.3.peg.720"/>
<dbReference type="AlphaFoldDB" id="A0A0M4REC9"/>
<organism evidence="4">
    <name type="scientific">Fusobacterium animalis</name>
    <dbReference type="NCBI Taxonomy" id="76859"/>
    <lineage>
        <taxon>Bacteria</taxon>
        <taxon>Fusobacteriati</taxon>
        <taxon>Fusobacteriota</taxon>
        <taxon>Fusobacteriia</taxon>
        <taxon>Fusobacteriales</taxon>
        <taxon>Fusobacteriaceae</taxon>
        <taxon>Fusobacterium</taxon>
    </lineage>
</organism>
<accession>A0A0M4REC9</accession>
<evidence type="ECO:0000313" key="5">
    <source>
        <dbReference type="Proteomes" id="UP000063147"/>
    </source>
</evidence>
<dbReference type="Pfam" id="PF06414">
    <property type="entry name" value="Zeta_toxin"/>
    <property type="match status" value="1"/>
</dbReference>
<evidence type="ECO:0000259" key="3">
    <source>
        <dbReference type="Pfam" id="PF06414"/>
    </source>
</evidence>
<dbReference type="OrthoDB" id="9792687at2"/>
<dbReference type="SUPFAM" id="SSF52540">
    <property type="entry name" value="P-loop containing nucleoside triphosphate hydrolases"/>
    <property type="match status" value="1"/>
</dbReference>